<name>A0A1Q8T8D5_9GAMM</name>
<dbReference type="Proteomes" id="UP000186806">
    <property type="component" value="Unassembled WGS sequence"/>
</dbReference>
<sequence>MKMALDWDAWFACANADPEFALVSRWSDLRLRLVIDGAATDVRLAASTLSRDKGGGDAGTVVLEGAAAAWGDFLQALPARHNHHVLAMNQCRDDFRIADGFHVLVRNLSAITVALELLRASVVTRTEYIA</sequence>
<evidence type="ECO:0000313" key="1">
    <source>
        <dbReference type="EMBL" id="OLO09943.1"/>
    </source>
</evidence>
<accession>A0A1Q8T8D5</accession>
<dbReference type="RefSeq" id="WP_075370483.1">
    <property type="nucleotide sequence ID" value="NZ_MSDQ01000048.1"/>
</dbReference>
<comment type="caution">
    <text evidence="1">The sequence shown here is derived from an EMBL/GenBank/DDBJ whole genome shotgun (WGS) entry which is preliminary data.</text>
</comment>
<organism evidence="1 2">
    <name type="scientific">Chromohalobacter japonicus</name>
    <dbReference type="NCBI Taxonomy" id="223900"/>
    <lineage>
        <taxon>Bacteria</taxon>
        <taxon>Pseudomonadati</taxon>
        <taxon>Pseudomonadota</taxon>
        <taxon>Gammaproteobacteria</taxon>
        <taxon>Oceanospirillales</taxon>
        <taxon>Halomonadaceae</taxon>
        <taxon>Chromohalobacter</taxon>
    </lineage>
</organism>
<evidence type="ECO:0000313" key="2">
    <source>
        <dbReference type="Proteomes" id="UP000186806"/>
    </source>
</evidence>
<keyword evidence="2" id="KW-1185">Reference proteome</keyword>
<gene>
    <name evidence="1" type="ORF">BTW10_17310</name>
</gene>
<reference evidence="1 2" key="1">
    <citation type="submission" date="2016-12" db="EMBL/GenBank/DDBJ databases">
        <title>Draft genome sequences of strains Salinicola socius SMB35, Salinicola sp. MH3R3-1 and Chromohalobacter sp. SMB17 from the Verkhnekamsk potash mining region of Russia.</title>
        <authorList>
            <person name="Mavrodi D.V."/>
            <person name="Olsson B.E."/>
            <person name="Korsakova E.S."/>
            <person name="Pyankova A."/>
            <person name="Mavrodi O.V."/>
            <person name="Plotnikova E.G."/>
        </authorList>
    </citation>
    <scope>NUCLEOTIDE SEQUENCE [LARGE SCALE GENOMIC DNA]</scope>
    <source>
        <strain evidence="1 2">SMB17</strain>
    </source>
</reference>
<dbReference type="AlphaFoldDB" id="A0A1Q8T8D5"/>
<dbReference type="EMBL" id="MSDQ01000048">
    <property type="protein sequence ID" value="OLO09943.1"/>
    <property type="molecule type" value="Genomic_DNA"/>
</dbReference>
<proteinExistence type="predicted"/>
<protein>
    <submittedName>
        <fullName evidence="1">Uncharacterized protein</fullName>
    </submittedName>
</protein>